<dbReference type="Gene3D" id="3.90.640.20">
    <property type="entry name" value="Heat-shock cognate protein, ATPase"/>
    <property type="match status" value="1"/>
</dbReference>
<dbReference type="EMBL" id="JBHMAF010000013">
    <property type="protein sequence ID" value="MFB9757496.1"/>
    <property type="molecule type" value="Genomic_DNA"/>
</dbReference>
<dbReference type="InterPro" id="IPR032774">
    <property type="entry name" value="WG_beta_rep"/>
</dbReference>
<reference evidence="2 3" key="1">
    <citation type="submission" date="2024-09" db="EMBL/GenBank/DDBJ databases">
        <authorList>
            <person name="Sun Q."/>
            <person name="Mori K."/>
        </authorList>
    </citation>
    <scope>NUCLEOTIDE SEQUENCE [LARGE SCALE GENOMIC DNA]</scope>
    <source>
        <strain evidence="2 3">JCM 11201</strain>
    </source>
</reference>
<dbReference type="PANTHER" id="PTHR37841">
    <property type="entry name" value="GLR2918 PROTEIN"/>
    <property type="match status" value="1"/>
</dbReference>
<dbReference type="Pfam" id="PF11738">
    <property type="entry name" value="DUF3298"/>
    <property type="match status" value="1"/>
</dbReference>
<keyword evidence="3" id="KW-1185">Reference proteome</keyword>
<comment type="caution">
    <text evidence="2">The sequence shown here is derived from an EMBL/GenBank/DDBJ whole genome shotgun (WGS) entry which is preliminary data.</text>
</comment>
<dbReference type="PANTHER" id="PTHR37841:SF1">
    <property type="entry name" value="DUF3298 DOMAIN-CONTAINING PROTEIN"/>
    <property type="match status" value="1"/>
</dbReference>
<evidence type="ECO:0000259" key="1">
    <source>
        <dbReference type="Pfam" id="PF11738"/>
    </source>
</evidence>
<name>A0ABV5WAT1_9BACI</name>
<dbReference type="Gene3D" id="3.30.565.40">
    <property type="entry name" value="Fervidobacterium nodosum Rt17-B1 like"/>
    <property type="match status" value="1"/>
</dbReference>
<dbReference type="Pfam" id="PF14903">
    <property type="entry name" value="WG_beta_rep"/>
    <property type="match status" value="5"/>
</dbReference>
<dbReference type="InterPro" id="IPR037126">
    <property type="entry name" value="PdaC/RsiV-like_sf"/>
</dbReference>
<dbReference type="Proteomes" id="UP001589609">
    <property type="component" value="Unassembled WGS sequence"/>
</dbReference>
<proteinExistence type="predicted"/>
<gene>
    <name evidence="2" type="ORF">ACFFMS_02915</name>
</gene>
<protein>
    <submittedName>
        <fullName evidence="2">WG repeat-containing protein</fullName>
    </submittedName>
</protein>
<evidence type="ECO:0000313" key="2">
    <source>
        <dbReference type="EMBL" id="MFB9757496.1"/>
    </source>
</evidence>
<evidence type="ECO:0000313" key="3">
    <source>
        <dbReference type="Proteomes" id="UP001589609"/>
    </source>
</evidence>
<organism evidence="2 3">
    <name type="scientific">Ectobacillus funiculus</name>
    <dbReference type="NCBI Taxonomy" id="137993"/>
    <lineage>
        <taxon>Bacteria</taxon>
        <taxon>Bacillati</taxon>
        <taxon>Bacillota</taxon>
        <taxon>Bacilli</taxon>
        <taxon>Bacillales</taxon>
        <taxon>Bacillaceae</taxon>
        <taxon>Ectobacillus</taxon>
    </lineage>
</organism>
<feature type="domain" description="DUF3298" evidence="1">
    <location>
        <begin position="699"/>
        <end position="774"/>
    </location>
</feature>
<dbReference type="RefSeq" id="WP_379947800.1">
    <property type="nucleotide sequence ID" value="NZ_JBHMAF010000013.1"/>
</dbReference>
<accession>A0ABV5WAT1</accession>
<dbReference type="InterPro" id="IPR021729">
    <property type="entry name" value="DUF3298"/>
</dbReference>
<sequence length="792" mass="90096">MGGYASLLQAFLPVHASLLMDGDHAVIYEADIDGDGANEITGAYRWYGEIYLLTLKQFNQGWRVIAHIRGRGYDISYLYAAPVTGRGLVNIIAGWQVRETWSELAIYEWTQNGVREITRPGIHFSGIEVEDMPVLDGQYEIALWLRENEEMYQFGVYRWRNNSLEPAADLCPYYRKKVARYYQEKMKEIPNQALLSTGTATSLTAPPMLKGEWPQLREELSNMRAAYLYRASIQTLQGEKWGYIDDGGRFILPPQYDDALRFQANGLAVVRVGRVFGVIDASGAFVVKPRYGTISEFSEGRAAVTDNRGFHVIDEKGNVLTSKPYSYIGTYKEGRAIYADTNQQGKYVYGYLDEQGREVIPLSYELARDFKGGKAVVQISDSQFALVDRSGTIVHTYPYAFVGDIGEGLLAFQEKSDSRYGFIDETGHVVIEPKYTGAQTFQEGRAVVNTAENYMNAFGLIDRNGRLIIKPAYNDILPLGEGRLAVGKALDEKQPFIGSRYAIADTSGLFLTDFVYYDVGNYEKGLASVDDGRNTFFIGKNGKAETGLPIVHGNGTVRIVGNLIEANVDNRLSYRNRFGDVVWQQNRTIRLNNLYTVREEKYKPNRHYLVYYPRIEGMENKAAQEEVNRELKRLSQVKLIDSTAQQYSYTGDFSLSLFQKHLLVLELNGYKFPFGAAHGMPTEVYVHIDVRDGTLYQLEDLFIIKDSNYVKVLSDIIKQQIETENQYSYVFPDAYKGIQADQPFYVTDKALYIYFKPYEIAPFVAGFPTFTIPYIRIRDILHTQGKFWRAFH</sequence>